<reference evidence="2 3" key="1">
    <citation type="submission" date="2018-08" db="EMBL/GenBank/DDBJ databases">
        <title>Verrucosispora craniellae sp. nov., isolated from a marine sponge in the South China Sea.</title>
        <authorList>
            <person name="Li L."/>
            <person name="Lin H.W."/>
        </authorList>
    </citation>
    <scope>NUCLEOTIDE SEQUENCE [LARGE SCALE GENOMIC DNA]</scope>
    <source>
        <strain evidence="2 3">LHW63014</strain>
    </source>
</reference>
<evidence type="ECO:0000313" key="3">
    <source>
        <dbReference type="Proteomes" id="UP000262621"/>
    </source>
</evidence>
<protein>
    <submittedName>
        <fullName evidence="2">DNA-binding protein</fullName>
    </submittedName>
</protein>
<proteinExistence type="predicted"/>
<dbReference type="Pfam" id="PF12728">
    <property type="entry name" value="HTH_17"/>
    <property type="match status" value="1"/>
</dbReference>
<evidence type="ECO:0000313" key="2">
    <source>
        <dbReference type="EMBL" id="RFS44195.1"/>
    </source>
</evidence>
<accession>A0A372FTW6</accession>
<dbReference type="OrthoDB" id="3541350at2"/>
<keyword evidence="2" id="KW-0238">DNA-binding</keyword>
<gene>
    <name evidence="2" type="ORF">D0Q02_23615</name>
</gene>
<dbReference type="InterPro" id="IPR041657">
    <property type="entry name" value="HTH_17"/>
</dbReference>
<comment type="caution">
    <text evidence="2">The sequence shown here is derived from an EMBL/GenBank/DDBJ whole genome shotgun (WGS) entry which is preliminary data.</text>
</comment>
<sequence>MPDHHAADYSNLECEQPDDTAWTVERIRALGPWTDIATVAEIFGLSRATAYELAKRGQFPIAVLRFGSRYRVPVAAILAALHLPVGDEHPPPPAT</sequence>
<feature type="domain" description="Helix-turn-helix" evidence="1">
    <location>
        <begin position="36"/>
        <end position="80"/>
    </location>
</feature>
<evidence type="ECO:0000259" key="1">
    <source>
        <dbReference type="Pfam" id="PF12728"/>
    </source>
</evidence>
<keyword evidence="3" id="KW-1185">Reference proteome</keyword>
<dbReference type="Proteomes" id="UP000262621">
    <property type="component" value="Unassembled WGS sequence"/>
</dbReference>
<organism evidence="2 3">
    <name type="scientific">Micromonospora craniellae</name>
    <dbReference type="NCBI Taxonomy" id="2294034"/>
    <lineage>
        <taxon>Bacteria</taxon>
        <taxon>Bacillati</taxon>
        <taxon>Actinomycetota</taxon>
        <taxon>Actinomycetes</taxon>
        <taxon>Micromonosporales</taxon>
        <taxon>Micromonosporaceae</taxon>
        <taxon>Micromonospora</taxon>
    </lineage>
</organism>
<name>A0A372FTW6_9ACTN</name>
<dbReference type="GO" id="GO:0003677">
    <property type="term" value="F:DNA binding"/>
    <property type="evidence" value="ECO:0007669"/>
    <property type="project" value="UniProtKB-KW"/>
</dbReference>
<dbReference type="AlphaFoldDB" id="A0A372FTW6"/>
<dbReference type="EMBL" id="QVFU01000035">
    <property type="protein sequence ID" value="RFS44195.1"/>
    <property type="molecule type" value="Genomic_DNA"/>
</dbReference>